<dbReference type="OrthoDB" id="1523398at2"/>
<dbReference type="Proteomes" id="UP000268329">
    <property type="component" value="Chromosome"/>
</dbReference>
<protein>
    <submittedName>
        <fullName evidence="3">Oxidoreductase</fullName>
    </submittedName>
</protein>
<dbReference type="Pfam" id="PF03807">
    <property type="entry name" value="F420_oxidored"/>
    <property type="match status" value="1"/>
</dbReference>
<evidence type="ECO:0000259" key="2">
    <source>
        <dbReference type="Pfam" id="PF03807"/>
    </source>
</evidence>
<dbReference type="InterPro" id="IPR028939">
    <property type="entry name" value="P5C_Rdtase_cat_N"/>
</dbReference>
<keyword evidence="1" id="KW-0560">Oxidoreductase</keyword>
<dbReference type="EMBL" id="CP033073">
    <property type="protein sequence ID" value="AYN43320.1"/>
    <property type="molecule type" value="Genomic_DNA"/>
</dbReference>
<dbReference type="AlphaFoldDB" id="A0A3G2JLK4"/>
<dbReference type="SUPFAM" id="SSF51735">
    <property type="entry name" value="NAD(P)-binding Rossmann-fold domains"/>
    <property type="match status" value="1"/>
</dbReference>
<gene>
    <name evidence="3" type="ORF">D9753_35675</name>
</gene>
<dbReference type="RefSeq" id="WP_121790746.1">
    <property type="nucleotide sequence ID" value="NZ_CP033073.1"/>
</dbReference>
<keyword evidence="4" id="KW-1185">Reference proteome</keyword>
<evidence type="ECO:0000256" key="1">
    <source>
        <dbReference type="ARBA" id="ARBA00023002"/>
    </source>
</evidence>
<dbReference type="GO" id="GO:0016491">
    <property type="term" value="F:oxidoreductase activity"/>
    <property type="evidence" value="ECO:0007669"/>
    <property type="project" value="UniProtKB-KW"/>
</dbReference>
<dbReference type="Gene3D" id="3.40.50.720">
    <property type="entry name" value="NAD(P)-binding Rossmann-like Domain"/>
    <property type="match status" value="1"/>
</dbReference>
<proteinExistence type="predicted"/>
<dbReference type="InterPro" id="IPR051267">
    <property type="entry name" value="STEAP_metalloreductase"/>
</dbReference>
<feature type="domain" description="Pyrroline-5-carboxylate reductase catalytic N-terminal" evidence="2">
    <location>
        <begin position="4"/>
        <end position="93"/>
    </location>
</feature>
<name>A0A3G2JLK4_9ACTN</name>
<dbReference type="InterPro" id="IPR036291">
    <property type="entry name" value="NAD(P)-bd_dom_sf"/>
</dbReference>
<evidence type="ECO:0000313" key="4">
    <source>
        <dbReference type="Proteomes" id="UP000268329"/>
    </source>
</evidence>
<evidence type="ECO:0000313" key="3">
    <source>
        <dbReference type="EMBL" id="AYN43320.1"/>
    </source>
</evidence>
<organism evidence="3 4">
    <name type="scientific">Streptomyces dangxiongensis</name>
    <dbReference type="NCBI Taxonomy" id="1442032"/>
    <lineage>
        <taxon>Bacteria</taxon>
        <taxon>Bacillati</taxon>
        <taxon>Actinomycetota</taxon>
        <taxon>Actinomycetes</taxon>
        <taxon>Kitasatosporales</taxon>
        <taxon>Streptomycetaceae</taxon>
        <taxon>Streptomyces</taxon>
    </lineage>
</organism>
<dbReference type="PANTHER" id="PTHR14239">
    <property type="entry name" value="DUDULIN-RELATED"/>
    <property type="match status" value="1"/>
</dbReference>
<sequence>MTQTIGFIGSGMIGGSLARLAVTAGLNVVMSNSRRPETLADLIAELGDRARAATPEEAAKAGDIVVATVPLGVYDRLPADALAGKTVIDTMNYYPDRDGRIAELDSAEVSSSELLQRHLAGSRVVKALHNMDWIRLYRRARPAGAPDRSALPVAGDDPAAKTEVTRLMDVLGYDAVDIGTLADSWRCEPGTPVYVQPYQGQRPASIMRQDWHEPEWQRWFRETEGEPVPADRVKQLIDQAVRGSVGGSIGG</sequence>
<dbReference type="KEGG" id="sdd:D9753_35675"/>
<reference evidence="3 4" key="1">
    <citation type="submission" date="2018-10" db="EMBL/GenBank/DDBJ databases">
        <title>The genome of Streptomyces dangxiongensis Z022.</title>
        <authorList>
            <person name="Zhang B."/>
        </authorList>
    </citation>
    <scope>NUCLEOTIDE SEQUENCE [LARGE SCALE GENOMIC DNA]</scope>
    <source>
        <strain evidence="3 4">Z022</strain>
    </source>
</reference>
<accession>A0A3G2JLK4</accession>